<dbReference type="AlphaFoldDB" id="A0A7E4VJB9"/>
<evidence type="ECO:0000313" key="1">
    <source>
        <dbReference type="Proteomes" id="UP000492821"/>
    </source>
</evidence>
<sequence length="156" mass="17962">MRAFSLHPDTLYMPETTIPSFNVPQLRHKIYPSRLRPRTHVSSLPLTFLTHARDQLFHERRFVALSRAQRHKTSVFFCLSAVDTVTQTLHPPIRVPVLRKPLNPRGKIVILATTTDTLRRPFNDYTCLLTSGNTFNAQQLPRGPRVSVFTRYSILA</sequence>
<organism evidence="1 2">
    <name type="scientific">Panagrellus redivivus</name>
    <name type="common">Microworm</name>
    <dbReference type="NCBI Taxonomy" id="6233"/>
    <lineage>
        <taxon>Eukaryota</taxon>
        <taxon>Metazoa</taxon>
        <taxon>Ecdysozoa</taxon>
        <taxon>Nematoda</taxon>
        <taxon>Chromadorea</taxon>
        <taxon>Rhabditida</taxon>
        <taxon>Tylenchina</taxon>
        <taxon>Panagrolaimomorpha</taxon>
        <taxon>Panagrolaimoidea</taxon>
        <taxon>Panagrolaimidae</taxon>
        <taxon>Panagrellus</taxon>
    </lineage>
</organism>
<reference evidence="1" key="1">
    <citation type="journal article" date="2013" name="Genetics">
        <title>The draft genome and transcriptome of Panagrellus redivivus are shaped by the harsh demands of a free-living lifestyle.</title>
        <authorList>
            <person name="Srinivasan J."/>
            <person name="Dillman A.R."/>
            <person name="Macchietto M.G."/>
            <person name="Heikkinen L."/>
            <person name="Lakso M."/>
            <person name="Fracchia K.M."/>
            <person name="Antoshechkin I."/>
            <person name="Mortazavi A."/>
            <person name="Wong G."/>
            <person name="Sternberg P.W."/>
        </authorList>
    </citation>
    <scope>NUCLEOTIDE SEQUENCE [LARGE SCALE GENOMIC DNA]</scope>
    <source>
        <strain evidence="1">MT8872</strain>
    </source>
</reference>
<name>A0A7E4VJB9_PANRE</name>
<accession>A0A7E4VJB9</accession>
<evidence type="ECO:0000313" key="2">
    <source>
        <dbReference type="WBParaSite" id="Pan_g21199.t1"/>
    </source>
</evidence>
<reference evidence="2" key="2">
    <citation type="submission" date="2020-10" db="UniProtKB">
        <authorList>
            <consortium name="WormBaseParasite"/>
        </authorList>
    </citation>
    <scope>IDENTIFICATION</scope>
</reference>
<protein>
    <submittedName>
        <fullName evidence="2">RNA helicase</fullName>
    </submittedName>
</protein>
<dbReference type="Proteomes" id="UP000492821">
    <property type="component" value="Unassembled WGS sequence"/>
</dbReference>
<keyword evidence="1" id="KW-1185">Reference proteome</keyword>
<proteinExistence type="predicted"/>
<dbReference type="WBParaSite" id="Pan_g21199.t1">
    <property type="protein sequence ID" value="Pan_g21199.t1"/>
    <property type="gene ID" value="Pan_g21199"/>
</dbReference>